<accession>A0A8S5RCQ7</accession>
<evidence type="ECO:0000313" key="1">
    <source>
        <dbReference type="EMBL" id="DAE28853.1"/>
    </source>
</evidence>
<proteinExistence type="predicted"/>
<protein>
    <submittedName>
        <fullName evidence="1">Uncharacterized protein</fullName>
    </submittedName>
</protein>
<sequence length="214" mass="24191">MSDIKVVKTTESKKVHTIKAFCKKYNDLKSTQAKGALIASILKKDMYVPFIMKDALMSNIVKCTMLDKETGNIKVNSSAEYLLLIRVFIEQYTYLKVETPGFFEEYDELVKSGLFDLLIVGNENVEPLIPRAEITEFKNLLNLKKNDLMTNQYEPHAFITCQVDRFIKLGKATLSPVVDAITKKIEGLSNEDIADIAAKFQNLLSTLQKDPGNK</sequence>
<dbReference type="EMBL" id="BK059091">
    <property type="protein sequence ID" value="DAE28853.1"/>
    <property type="molecule type" value="Genomic_DNA"/>
</dbReference>
<organism evidence="1">
    <name type="scientific">virus sp. ctmTa7</name>
    <dbReference type="NCBI Taxonomy" id="2828255"/>
    <lineage>
        <taxon>Viruses</taxon>
    </lineage>
</organism>
<reference evidence="1" key="1">
    <citation type="journal article" date="2021" name="Proc. Natl. Acad. Sci. U.S.A.">
        <title>A Catalog of Tens of Thousands of Viruses from Human Metagenomes Reveals Hidden Associations with Chronic Diseases.</title>
        <authorList>
            <person name="Tisza M.J."/>
            <person name="Buck C.B."/>
        </authorList>
    </citation>
    <scope>NUCLEOTIDE SEQUENCE</scope>
    <source>
        <strain evidence="1">CtmTa7</strain>
    </source>
</reference>
<name>A0A8S5RCQ7_9VIRU</name>